<accession>A0A2K3NV11</accession>
<organism evidence="1 2">
    <name type="scientific">Trifolium pratense</name>
    <name type="common">Red clover</name>
    <dbReference type="NCBI Taxonomy" id="57577"/>
    <lineage>
        <taxon>Eukaryota</taxon>
        <taxon>Viridiplantae</taxon>
        <taxon>Streptophyta</taxon>
        <taxon>Embryophyta</taxon>
        <taxon>Tracheophyta</taxon>
        <taxon>Spermatophyta</taxon>
        <taxon>Magnoliopsida</taxon>
        <taxon>eudicotyledons</taxon>
        <taxon>Gunneridae</taxon>
        <taxon>Pentapetalae</taxon>
        <taxon>rosids</taxon>
        <taxon>fabids</taxon>
        <taxon>Fabales</taxon>
        <taxon>Fabaceae</taxon>
        <taxon>Papilionoideae</taxon>
        <taxon>50 kb inversion clade</taxon>
        <taxon>NPAAA clade</taxon>
        <taxon>Hologalegina</taxon>
        <taxon>IRL clade</taxon>
        <taxon>Trifolieae</taxon>
        <taxon>Trifolium</taxon>
    </lineage>
</organism>
<protein>
    <submittedName>
        <fullName evidence="1">Uncharacterized protein</fullName>
    </submittedName>
</protein>
<evidence type="ECO:0000313" key="1">
    <source>
        <dbReference type="EMBL" id="PNY06875.1"/>
    </source>
</evidence>
<comment type="caution">
    <text evidence="1">The sequence shown here is derived from an EMBL/GenBank/DDBJ whole genome shotgun (WGS) entry which is preliminary data.</text>
</comment>
<evidence type="ECO:0000313" key="2">
    <source>
        <dbReference type="Proteomes" id="UP000236291"/>
    </source>
</evidence>
<dbReference type="EMBL" id="ASHM01001553">
    <property type="protein sequence ID" value="PNY06875.1"/>
    <property type="molecule type" value="Genomic_DNA"/>
</dbReference>
<reference evidence="1 2" key="2">
    <citation type="journal article" date="2017" name="Front. Plant Sci.">
        <title>Gene Classification and Mining of Molecular Markers Useful in Red Clover (Trifolium pratense) Breeding.</title>
        <authorList>
            <person name="Istvanek J."/>
            <person name="Dluhosova J."/>
            <person name="Dluhos P."/>
            <person name="Patkova L."/>
            <person name="Nedelnik J."/>
            <person name="Repkova J."/>
        </authorList>
    </citation>
    <scope>NUCLEOTIDE SEQUENCE [LARGE SCALE GENOMIC DNA]</scope>
    <source>
        <strain evidence="2">cv. Tatra</strain>
        <tissue evidence="1">Young leaves</tissue>
    </source>
</reference>
<dbReference type="STRING" id="57577.A0A2K3NV11"/>
<name>A0A2K3NV11_TRIPR</name>
<gene>
    <name evidence="1" type="ORF">L195_g003355</name>
</gene>
<proteinExistence type="predicted"/>
<reference evidence="1 2" key="1">
    <citation type="journal article" date="2014" name="Am. J. Bot.">
        <title>Genome assembly and annotation for red clover (Trifolium pratense; Fabaceae).</title>
        <authorList>
            <person name="Istvanek J."/>
            <person name="Jaros M."/>
            <person name="Krenek A."/>
            <person name="Repkova J."/>
        </authorList>
    </citation>
    <scope>NUCLEOTIDE SEQUENCE [LARGE SCALE GENOMIC DNA]</scope>
    <source>
        <strain evidence="2">cv. Tatra</strain>
        <tissue evidence="1">Young leaves</tissue>
    </source>
</reference>
<dbReference type="ExpressionAtlas" id="A0A2K3NV11">
    <property type="expression patterns" value="baseline"/>
</dbReference>
<dbReference type="AlphaFoldDB" id="A0A2K3NV11"/>
<dbReference type="Proteomes" id="UP000236291">
    <property type="component" value="Unassembled WGS sequence"/>
</dbReference>
<sequence>MDFSTVAGADSIAAPNTKDLNLLENVTKDGALFDASQYAFFGKDVAEEVELGGLDDEKDYTPSFEFNEEEFFHNAEEADDVRSPFDVDDLTTTFMKVWMDKLDIYCFLEM</sequence>